<keyword evidence="6" id="KW-0479">Metal-binding</keyword>
<dbReference type="GO" id="GO:0004674">
    <property type="term" value="F:protein serine/threonine kinase activity"/>
    <property type="evidence" value="ECO:0007669"/>
    <property type="project" value="UniProtKB-KW"/>
</dbReference>
<dbReference type="Proteomes" id="UP000245942">
    <property type="component" value="Unassembled WGS sequence"/>
</dbReference>
<gene>
    <name evidence="17" type="ORF">BCV69DRAFT_290326</name>
</gene>
<dbReference type="EMBL" id="KZ819327">
    <property type="protein sequence ID" value="PWN20643.1"/>
    <property type="molecule type" value="Genomic_DNA"/>
</dbReference>
<keyword evidence="8" id="KW-0418">Kinase</keyword>
<dbReference type="OrthoDB" id="10258631at2759"/>
<dbReference type="InterPro" id="IPR018935">
    <property type="entry name" value="RIO_kinase_CS"/>
</dbReference>
<dbReference type="STRING" id="1684307.A0A316U8E4"/>
<evidence type="ECO:0000256" key="5">
    <source>
        <dbReference type="ARBA" id="ARBA00022679"/>
    </source>
</evidence>
<evidence type="ECO:0000256" key="13">
    <source>
        <dbReference type="ARBA" id="ARBA00068353"/>
    </source>
</evidence>
<feature type="domain" description="RIO kinase" evidence="16">
    <location>
        <begin position="65"/>
        <end position="392"/>
    </location>
</feature>
<dbReference type="FunFam" id="1.10.10.10:FF:000053">
    <property type="entry name" value="Serine/threonine-protein kinase RIO2"/>
    <property type="match status" value="1"/>
</dbReference>
<feature type="compositionally biased region" description="Acidic residues" evidence="15">
    <location>
        <begin position="312"/>
        <end position="329"/>
    </location>
</feature>
<dbReference type="GO" id="GO:0005524">
    <property type="term" value="F:ATP binding"/>
    <property type="evidence" value="ECO:0007669"/>
    <property type="project" value="UniProtKB-KW"/>
</dbReference>
<dbReference type="Gene3D" id="3.30.200.20">
    <property type="entry name" value="Phosphorylase Kinase, domain 1"/>
    <property type="match status" value="1"/>
</dbReference>
<name>A0A316U8E4_9BASI</name>
<dbReference type="RefSeq" id="XP_025347803.1">
    <property type="nucleotide sequence ID" value="XM_025493711.1"/>
</dbReference>
<evidence type="ECO:0000256" key="10">
    <source>
        <dbReference type="ARBA" id="ARBA00022842"/>
    </source>
</evidence>
<comment type="catalytic activity">
    <reaction evidence="11">
        <text>L-threonyl-[protein] + ATP = O-phospho-L-threonyl-[protein] + ADP + H(+)</text>
        <dbReference type="Rhea" id="RHEA:46608"/>
        <dbReference type="Rhea" id="RHEA-COMP:11060"/>
        <dbReference type="Rhea" id="RHEA-COMP:11605"/>
        <dbReference type="ChEBI" id="CHEBI:15378"/>
        <dbReference type="ChEBI" id="CHEBI:30013"/>
        <dbReference type="ChEBI" id="CHEBI:30616"/>
        <dbReference type="ChEBI" id="CHEBI:61977"/>
        <dbReference type="ChEBI" id="CHEBI:456216"/>
        <dbReference type="EC" id="2.7.11.1"/>
    </reaction>
</comment>
<feature type="region of interest" description="Disordered" evidence="15">
    <location>
        <begin position="247"/>
        <end position="286"/>
    </location>
</feature>
<evidence type="ECO:0000256" key="12">
    <source>
        <dbReference type="ARBA" id="ARBA00048679"/>
    </source>
</evidence>
<evidence type="ECO:0000313" key="17">
    <source>
        <dbReference type="EMBL" id="PWN20643.1"/>
    </source>
</evidence>
<dbReference type="PANTHER" id="PTHR45852:SF1">
    <property type="entry name" value="SERINE_THREONINE-PROTEIN KINASE RIO2"/>
    <property type="match status" value="1"/>
</dbReference>
<dbReference type="Gene3D" id="1.10.510.10">
    <property type="entry name" value="Transferase(Phosphotransferase) domain 1"/>
    <property type="match status" value="1"/>
</dbReference>
<dbReference type="EC" id="2.7.11.1" evidence="3"/>
<dbReference type="GeneID" id="37015445"/>
<evidence type="ECO:0000259" key="16">
    <source>
        <dbReference type="SMART" id="SM00090"/>
    </source>
</evidence>
<feature type="compositionally biased region" description="Basic and acidic residues" evidence="15">
    <location>
        <begin position="247"/>
        <end position="260"/>
    </location>
</feature>
<keyword evidence="7" id="KW-0547">Nucleotide-binding</keyword>
<evidence type="ECO:0000256" key="11">
    <source>
        <dbReference type="ARBA" id="ARBA00047899"/>
    </source>
</evidence>
<dbReference type="Pfam" id="PF01163">
    <property type="entry name" value="RIO1"/>
    <property type="match status" value="2"/>
</dbReference>
<dbReference type="SUPFAM" id="SSF56112">
    <property type="entry name" value="Protein kinase-like (PK-like)"/>
    <property type="match status" value="1"/>
</dbReference>
<keyword evidence="5" id="KW-0808">Transferase</keyword>
<dbReference type="InterPro" id="IPR036390">
    <property type="entry name" value="WH_DNA-bd_sf"/>
</dbReference>
<dbReference type="InterPro" id="IPR011009">
    <property type="entry name" value="Kinase-like_dom_sf"/>
</dbReference>
<dbReference type="CDD" id="cd05144">
    <property type="entry name" value="RIO2_C"/>
    <property type="match status" value="1"/>
</dbReference>
<proteinExistence type="inferred from homology"/>
<feature type="compositionally biased region" description="Basic and acidic residues" evidence="15">
    <location>
        <begin position="571"/>
        <end position="582"/>
    </location>
</feature>
<dbReference type="InterPro" id="IPR018934">
    <property type="entry name" value="RIO_dom"/>
</dbReference>
<evidence type="ECO:0000256" key="8">
    <source>
        <dbReference type="ARBA" id="ARBA00022777"/>
    </source>
</evidence>
<evidence type="ECO:0000256" key="9">
    <source>
        <dbReference type="ARBA" id="ARBA00022840"/>
    </source>
</evidence>
<evidence type="ECO:0000256" key="15">
    <source>
        <dbReference type="SAM" id="MobiDB-lite"/>
    </source>
</evidence>
<accession>A0A316U8E4</accession>
<reference evidence="17 18" key="1">
    <citation type="journal article" date="2018" name="Mol. Biol. Evol.">
        <title>Broad Genomic Sampling Reveals a Smut Pathogenic Ancestry of the Fungal Clade Ustilaginomycotina.</title>
        <authorList>
            <person name="Kijpornyongpan T."/>
            <person name="Mondo S.J."/>
            <person name="Barry K."/>
            <person name="Sandor L."/>
            <person name="Lee J."/>
            <person name="Lipzen A."/>
            <person name="Pangilinan J."/>
            <person name="LaButti K."/>
            <person name="Hainaut M."/>
            <person name="Henrissat B."/>
            <person name="Grigoriev I.V."/>
            <person name="Spatafora J.W."/>
            <person name="Aime M.C."/>
        </authorList>
    </citation>
    <scope>NUCLEOTIDE SEQUENCE [LARGE SCALE GENOMIC DNA]</scope>
    <source>
        <strain evidence="17 18">MCA 4718</strain>
    </source>
</reference>
<dbReference type="InterPro" id="IPR030484">
    <property type="entry name" value="Rio2"/>
</dbReference>
<comment type="cofactor">
    <cofactor evidence="1">
        <name>Mg(2+)</name>
        <dbReference type="ChEBI" id="CHEBI:18420"/>
    </cofactor>
</comment>
<evidence type="ECO:0000313" key="18">
    <source>
        <dbReference type="Proteomes" id="UP000245942"/>
    </source>
</evidence>
<dbReference type="Gene3D" id="1.10.10.10">
    <property type="entry name" value="Winged helix-like DNA-binding domain superfamily/Winged helix DNA-binding domain"/>
    <property type="match status" value="1"/>
</dbReference>
<comment type="similarity">
    <text evidence="2">Belongs to the protein kinase superfamily. RIO-type Ser/Thr kinase family.</text>
</comment>
<dbReference type="GO" id="GO:0030688">
    <property type="term" value="C:preribosome, small subunit precursor"/>
    <property type="evidence" value="ECO:0007669"/>
    <property type="project" value="TreeGrafter"/>
</dbReference>
<dbReference type="Pfam" id="PF09202">
    <property type="entry name" value="Rio2_N"/>
    <property type="match status" value="1"/>
</dbReference>
<evidence type="ECO:0000256" key="6">
    <source>
        <dbReference type="ARBA" id="ARBA00022723"/>
    </source>
</evidence>
<dbReference type="FunFam" id="3.30.200.20:FF:000052">
    <property type="entry name" value="Serine/threonine-protein kinase RIO2"/>
    <property type="match status" value="1"/>
</dbReference>
<evidence type="ECO:0000256" key="4">
    <source>
        <dbReference type="ARBA" id="ARBA00022527"/>
    </source>
</evidence>
<dbReference type="PANTHER" id="PTHR45852">
    <property type="entry name" value="SER/THR-PROTEIN KINASE RIO2"/>
    <property type="match status" value="1"/>
</dbReference>
<keyword evidence="18" id="KW-1185">Reference proteome</keyword>
<evidence type="ECO:0000256" key="7">
    <source>
        <dbReference type="ARBA" id="ARBA00022741"/>
    </source>
</evidence>
<dbReference type="InterPro" id="IPR036388">
    <property type="entry name" value="WH-like_DNA-bd_sf"/>
</dbReference>
<evidence type="ECO:0000256" key="1">
    <source>
        <dbReference type="ARBA" id="ARBA00001946"/>
    </source>
</evidence>
<keyword evidence="4" id="KW-0723">Serine/threonine-protein kinase</keyword>
<evidence type="ECO:0000256" key="2">
    <source>
        <dbReference type="ARBA" id="ARBA00009196"/>
    </source>
</evidence>
<evidence type="ECO:0000256" key="14">
    <source>
        <dbReference type="ARBA" id="ARBA00068837"/>
    </source>
</evidence>
<dbReference type="GO" id="GO:0005634">
    <property type="term" value="C:nucleus"/>
    <property type="evidence" value="ECO:0007669"/>
    <property type="project" value="TreeGrafter"/>
</dbReference>
<keyword evidence="9" id="KW-0067">ATP-binding</keyword>
<feature type="region of interest" description="Disordered" evidence="15">
    <location>
        <begin position="302"/>
        <end position="336"/>
    </location>
</feature>
<feature type="compositionally biased region" description="Basic residues" evidence="15">
    <location>
        <begin position="552"/>
        <end position="569"/>
    </location>
</feature>
<dbReference type="InterPro" id="IPR015285">
    <property type="entry name" value="RIO2_wHTH_N"/>
</dbReference>
<keyword evidence="10" id="KW-0460">Magnesium</keyword>
<comment type="catalytic activity">
    <reaction evidence="12">
        <text>L-seryl-[protein] + ATP = O-phospho-L-seryl-[protein] + ADP + H(+)</text>
        <dbReference type="Rhea" id="RHEA:17989"/>
        <dbReference type="Rhea" id="RHEA-COMP:9863"/>
        <dbReference type="Rhea" id="RHEA-COMP:11604"/>
        <dbReference type="ChEBI" id="CHEBI:15378"/>
        <dbReference type="ChEBI" id="CHEBI:29999"/>
        <dbReference type="ChEBI" id="CHEBI:30616"/>
        <dbReference type="ChEBI" id="CHEBI:83421"/>
        <dbReference type="ChEBI" id="CHEBI:456216"/>
        <dbReference type="EC" id="2.7.11.1"/>
    </reaction>
</comment>
<dbReference type="GO" id="GO:0030490">
    <property type="term" value="P:maturation of SSU-rRNA"/>
    <property type="evidence" value="ECO:0007669"/>
    <property type="project" value="TreeGrafter"/>
</dbReference>
<sequence length="582" mass="65367">MKLDATDLRYILPEEFRILKAVEQGSRAHHVVPASVIAQLSGLQHSGLNKVMGSLAKRNLIAREQHIKYDGYRLTYGGYDFLAVRALKEKEHVEAVGHRVGVGKESDIYLVSAGAPDYENRILKIHRLGRISFRAVKEKRDYTNKNANRQNFSWMFLSRLAAAKEYQFMQALHEHGFPVPIPYGQSRHSVVMSLIGAYPLRQIAEIPKDQIPLLYSALMSLIVRLGKAGLIHGDFNEFNLLIREKRTPEEDEHEQPHDPFKQYPSNGPFGQKVGTEPPPQLAEGEKWEEGKGFARVVATAATSANGGPSNGSDDEDEEPQESEDEDAVNQDESPIHLSDGATVEPILIDFPQMISVLHPNADYYFNRDVQCVRRFFRRRFRFISEEFPKFRDVRPGDVKEVPPSSDKMAGEEASLDDDNADLGVYLDLDVLTKASGYLTEVKKRGEYEELDQYMARMRMDGSGDEGLSEDDEEEEESEEDEEAEEDDLEGQGANGESKALDLMPPSEVDPPLGPRCKRKPAATKVVDEEEIGSHAKLIAQRIANERSTRKKQELKHHSKGKTGRTHPGGKGRSESVKDASVF</sequence>
<feature type="compositionally biased region" description="Acidic residues" evidence="15">
    <location>
        <begin position="462"/>
        <end position="489"/>
    </location>
</feature>
<feature type="region of interest" description="Disordered" evidence="15">
    <location>
        <begin position="460"/>
        <end position="582"/>
    </location>
</feature>
<protein>
    <recommendedName>
        <fullName evidence="13">Serine/threonine-protein kinase RIO2</fullName>
        <ecNumber evidence="3">2.7.11.1</ecNumber>
    </recommendedName>
    <alternativeName>
        <fullName evidence="14">Serine/threonine-protein kinase rio2</fullName>
    </alternativeName>
</protein>
<dbReference type="SMART" id="SM00090">
    <property type="entry name" value="RIO"/>
    <property type="match status" value="1"/>
</dbReference>
<dbReference type="AlphaFoldDB" id="A0A316U8E4"/>
<organism evidence="17 18">
    <name type="scientific">Pseudomicrostroma glucosiphilum</name>
    <dbReference type="NCBI Taxonomy" id="1684307"/>
    <lineage>
        <taxon>Eukaryota</taxon>
        <taxon>Fungi</taxon>
        <taxon>Dikarya</taxon>
        <taxon>Basidiomycota</taxon>
        <taxon>Ustilaginomycotina</taxon>
        <taxon>Exobasidiomycetes</taxon>
        <taxon>Microstromatales</taxon>
        <taxon>Microstromatales incertae sedis</taxon>
        <taxon>Pseudomicrostroma</taxon>
    </lineage>
</organism>
<dbReference type="GO" id="GO:0005829">
    <property type="term" value="C:cytosol"/>
    <property type="evidence" value="ECO:0007669"/>
    <property type="project" value="TreeGrafter"/>
</dbReference>
<feature type="compositionally biased region" description="Polar residues" evidence="15">
    <location>
        <begin position="302"/>
        <end position="311"/>
    </location>
</feature>
<dbReference type="SUPFAM" id="SSF46785">
    <property type="entry name" value="Winged helix' DNA-binding domain"/>
    <property type="match status" value="1"/>
</dbReference>
<dbReference type="GO" id="GO:0046872">
    <property type="term" value="F:metal ion binding"/>
    <property type="evidence" value="ECO:0007669"/>
    <property type="project" value="UniProtKB-KW"/>
</dbReference>
<evidence type="ECO:0000256" key="3">
    <source>
        <dbReference type="ARBA" id="ARBA00012513"/>
    </source>
</evidence>
<dbReference type="InterPro" id="IPR000687">
    <property type="entry name" value="RIO_kinase"/>
</dbReference>
<dbReference type="PROSITE" id="PS01245">
    <property type="entry name" value="RIO1"/>
    <property type="match status" value="1"/>
</dbReference>